<name>A0A3P6UIX9_CYLGO</name>
<dbReference type="EMBL" id="UYRV01026330">
    <property type="protein sequence ID" value="VDK79108.1"/>
    <property type="molecule type" value="Genomic_DNA"/>
</dbReference>
<accession>A0A3P6UIX9</accession>
<dbReference type="Proteomes" id="UP000271889">
    <property type="component" value="Unassembled WGS sequence"/>
</dbReference>
<feature type="domain" description="Carbohydrate kinase PfkB" evidence="3">
    <location>
        <begin position="5"/>
        <end position="179"/>
    </location>
</feature>
<keyword evidence="1" id="KW-0808">Transferase</keyword>
<organism evidence="4 5">
    <name type="scientific">Cylicostephanus goldi</name>
    <name type="common">Nematode worm</name>
    <dbReference type="NCBI Taxonomy" id="71465"/>
    <lineage>
        <taxon>Eukaryota</taxon>
        <taxon>Metazoa</taxon>
        <taxon>Ecdysozoa</taxon>
        <taxon>Nematoda</taxon>
        <taxon>Chromadorea</taxon>
        <taxon>Rhabditida</taxon>
        <taxon>Rhabditina</taxon>
        <taxon>Rhabditomorpha</taxon>
        <taxon>Strongyloidea</taxon>
        <taxon>Strongylidae</taxon>
        <taxon>Cylicostephanus</taxon>
    </lineage>
</organism>
<evidence type="ECO:0000313" key="4">
    <source>
        <dbReference type="EMBL" id="VDK79108.1"/>
    </source>
</evidence>
<dbReference type="InterPro" id="IPR002139">
    <property type="entry name" value="Ribo/fructo_kinase"/>
</dbReference>
<sequence>MYAFDQVGDDLFGENYLKSFQQDGVDTTHIEISKESPTGTATIIVNGRGENIIVITMSANAEVNEEVAEKHEDALEDAAIVMIQAEVSPKGNKRIFELAKDHDVQTFFNPAPGDPNLDKSILSLTDIICTNESETEFITGIKPETVHDAKKAAAEMITMGPEHAIITLGAQGSSCFSLQITLNARQGFEICGSPSLIGT</sequence>
<dbReference type="InterPro" id="IPR011611">
    <property type="entry name" value="PfkB_dom"/>
</dbReference>
<dbReference type="Gene3D" id="3.40.1190.20">
    <property type="match status" value="1"/>
</dbReference>
<dbReference type="GO" id="GO:0005829">
    <property type="term" value="C:cytosol"/>
    <property type="evidence" value="ECO:0007669"/>
    <property type="project" value="TreeGrafter"/>
</dbReference>
<gene>
    <name evidence="4" type="ORF">CGOC_LOCUS7532</name>
</gene>
<keyword evidence="5" id="KW-1185">Reference proteome</keyword>
<dbReference type="AlphaFoldDB" id="A0A3P6UIX9"/>
<evidence type="ECO:0000259" key="3">
    <source>
        <dbReference type="Pfam" id="PF00294"/>
    </source>
</evidence>
<dbReference type="GO" id="GO:0006796">
    <property type="term" value="P:phosphate-containing compound metabolic process"/>
    <property type="evidence" value="ECO:0007669"/>
    <property type="project" value="UniProtKB-ARBA"/>
</dbReference>
<dbReference type="GO" id="GO:0016301">
    <property type="term" value="F:kinase activity"/>
    <property type="evidence" value="ECO:0007669"/>
    <property type="project" value="UniProtKB-KW"/>
</dbReference>
<dbReference type="PANTHER" id="PTHR10584:SF166">
    <property type="entry name" value="RIBOKINASE"/>
    <property type="match status" value="1"/>
</dbReference>
<reference evidence="4 5" key="1">
    <citation type="submission" date="2018-11" db="EMBL/GenBank/DDBJ databases">
        <authorList>
            <consortium name="Pathogen Informatics"/>
        </authorList>
    </citation>
    <scope>NUCLEOTIDE SEQUENCE [LARGE SCALE GENOMIC DNA]</scope>
</reference>
<dbReference type="Pfam" id="PF00294">
    <property type="entry name" value="PfkB"/>
    <property type="match status" value="1"/>
</dbReference>
<dbReference type="InterPro" id="IPR029056">
    <property type="entry name" value="Ribokinase-like"/>
</dbReference>
<dbReference type="SUPFAM" id="SSF53613">
    <property type="entry name" value="Ribokinase-like"/>
    <property type="match status" value="1"/>
</dbReference>
<evidence type="ECO:0000313" key="5">
    <source>
        <dbReference type="Proteomes" id="UP000271889"/>
    </source>
</evidence>
<keyword evidence="2" id="KW-0418">Kinase</keyword>
<dbReference type="PRINTS" id="PR00990">
    <property type="entry name" value="RIBOKINASE"/>
</dbReference>
<proteinExistence type="predicted"/>
<protein>
    <recommendedName>
        <fullName evidence="3">Carbohydrate kinase PfkB domain-containing protein</fullName>
    </recommendedName>
</protein>
<dbReference type="PANTHER" id="PTHR10584">
    <property type="entry name" value="SUGAR KINASE"/>
    <property type="match status" value="1"/>
</dbReference>
<evidence type="ECO:0000256" key="2">
    <source>
        <dbReference type="ARBA" id="ARBA00022777"/>
    </source>
</evidence>
<evidence type="ECO:0000256" key="1">
    <source>
        <dbReference type="ARBA" id="ARBA00022679"/>
    </source>
</evidence>
<dbReference type="OrthoDB" id="415590at2759"/>